<dbReference type="Proteomes" id="UP000181909">
    <property type="component" value="Unassembled WGS sequence"/>
</dbReference>
<evidence type="ECO:0000313" key="2">
    <source>
        <dbReference type="EMBL" id="SFY28863.1"/>
    </source>
</evidence>
<dbReference type="AlphaFoldDB" id="A0A1K2DZK4"/>
<reference evidence="2 3" key="1">
    <citation type="submission" date="2016-11" db="EMBL/GenBank/DDBJ databases">
        <authorList>
            <person name="Jaros S."/>
            <person name="Januszkiewicz K."/>
            <person name="Wedrychowicz H."/>
        </authorList>
    </citation>
    <scope>NUCLEOTIDE SEQUENCE [LARGE SCALE GENOMIC DNA]</scope>
    <source>
        <strain evidence="2 3">OK807</strain>
    </source>
</reference>
<proteinExistence type="predicted"/>
<dbReference type="RefSeq" id="WP_143166541.1">
    <property type="nucleotide sequence ID" value="NZ_FPJO01000016.1"/>
</dbReference>
<dbReference type="OrthoDB" id="9092962at2"/>
<protein>
    <recommendedName>
        <fullName evidence="1">Shedu protein SduA C-terminal domain-containing protein</fullName>
    </recommendedName>
</protein>
<dbReference type="InterPro" id="IPR025359">
    <property type="entry name" value="SduA_C"/>
</dbReference>
<sequence length="230" mass="26409">MDDFTEADEYIAWATQELARNGNPKICMTESAPARKTISEYGDILESAMDEKPLQEFFTAHPEMLAHQLGPQCRWVIPKPQLGGKYEPDFMAARVNSGGLRWFGIELETPRIERLFTLKHGTESEKLREGLQQVKDWRHWIRHNMQTAQNGPHVGGVGLVGITDQFEGLVLIGRRRNATKDDQRRRQQIHWDQRTDIHSYDWITEQANGLVALSGNRQADGCYECDVYGR</sequence>
<gene>
    <name evidence="2" type="ORF">SAMN02787144_1016105</name>
</gene>
<dbReference type="EMBL" id="FPJO01000016">
    <property type="protein sequence ID" value="SFY28863.1"/>
    <property type="molecule type" value="Genomic_DNA"/>
</dbReference>
<name>A0A1K2DZK4_STRAR</name>
<dbReference type="Pfam" id="PF14082">
    <property type="entry name" value="SduA_C"/>
    <property type="match status" value="1"/>
</dbReference>
<feature type="domain" description="Shedu protein SduA C-terminal" evidence="1">
    <location>
        <begin position="50"/>
        <end position="201"/>
    </location>
</feature>
<accession>A0A1K2DZK4</accession>
<organism evidence="2 3">
    <name type="scientific">Streptomyces atratus</name>
    <dbReference type="NCBI Taxonomy" id="1893"/>
    <lineage>
        <taxon>Bacteria</taxon>
        <taxon>Bacillati</taxon>
        <taxon>Actinomycetota</taxon>
        <taxon>Actinomycetes</taxon>
        <taxon>Kitasatosporales</taxon>
        <taxon>Streptomycetaceae</taxon>
        <taxon>Streptomyces</taxon>
    </lineage>
</organism>
<evidence type="ECO:0000313" key="3">
    <source>
        <dbReference type="Proteomes" id="UP000181909"/>
    </source>
</evidence>
<evidence type="ECO:0000259" key="1">
    <source>
        <dbReference type="Pfam" id="PF14082"/>
    </source>
</evidence>